<reference evidence="1 2" key="1">
    <citation type="submission" date="2013-06" db="EMBL/GenBank/DDBJ databases">
        <authorList>
            <person name="Weinstock G."/>
            <person name="Sodergren E."/>
            <person name="Lobos E.A."/>
            <person name="Fulton L."/>
            <person name="Fulton R."/>
            <person name="Courtney L."/>
            <person name="Fronick C."/>
            <person name="O'Laughlin M."/>
            <person name="Godfrey J."/>
            <person name="Wilson R.M."/>
            <person name="Miner T."/>
            <person name="Farmer C."/>
            <person name="Delehaunty K."/>
            <person name="Cordes M."/>
            <person name="Minx P."/>
            <person name="Tomlinson C."/>
            <person name="Chen J."/>
            <person name="Wollam A."/>
            <person name="Pepin K.H."/>
            <person name="Bhonagiri V."/>
            <person name="Zhang X."/>
            <person name="Warren W."/>
            <person name="Mitreva M."/>
            <person name="Mardis E.R."/>
            <person name="Wilson R.K."/>
        </authorList>
    </citation>
    <scope>NUCLEOTIDE SEQUENCE [LARGE SCALE GENOMIC DNA]</scope>
    <source>
        <strain evidence="1 2">F0570</strain>
    </source>
</reference>
<organism evidence="1 2">
    <name type="scientific">Porphyromonas gingivalis F0570</name>
    <dbReference type="NCBI Taxonomy" id="1227271"/>
    <lineage>
        <taxon>Bacteria</taxon>
        <taxon>Pseudomonadati</taxon>
        <taxon>Bacteroidota</taxon>
        <taxon>Bacteroidia</taxon>
        <taxon>Bacteroidales</taxon>
        <taxon>Porphyromonadaceae</taxon>
        <taxon>Porphyromonas</taxon>
    </lineage>
</organism>
<dbReference type="AlphaFoldDB" id="A0A0E2LQ17"/>
<dbReference type="HOGENOM" id="CLU_031778_0_1_10"/>
<dbReference type="EMBL" id="AWUW01000095">
    <property type="protein sequence ID" value="ERJ65773.1"/>
    <property type="molecule type" value="Genomic_DNA"/>
</dbReference>
<evidence type="ECO:0000313" key="2">
    <source>
        <dbReference type="Proteomes" id="UP000016630"/>
    </source>
</evidence>
<dbReference type="RefSeq" id="WP_021665581.1">
    <property type="nucleotide sequence ID" value="NZ_KI259187.1"/>
</dbReference>
<gene>
    <name evidence="1" type="ORF">HMPREF1555_01305</name>
</gene>
<dbReference type="Proteomes" id="UP000016630">
    <property type="component" value="Unassembled WGS sequence"/>
</dbReference>
<dbReference type="Pfam" id="PF06980">
    <property type="entry name" value="DUF1302"/>
    <property type="match status" value="1"/>
</dbReference>
<dbReference type="InterPro" id="IPR010727">
    <property type="entry name" value="DUF1302"/>
</dbReference>
<sequence>MEVKKNTVVLRLLIWFVAILLFHSSRLWGQEGEGSARYGFKGFVDTYHAVRSSSPFDFMSSRTRVRGELERSFGNSKVAVSVNATYNALLKDETGLRLREAFFEHQEEHWGLRLGRQIVIWGAADGVRITDLISPMDMTEFLAQDYDDIRMPVNALRFSVFNESMKVEVVVLPVFEGYRLPVDPRNPWNIFSLSPIAQGMNIVWKEEAGKPAFKVANIEYGARWSTTLSGIDFALAALHTWNKMPVIEVQGIAPTEIIVSPRYYRMGFVGGDLSVPVGQFVFRGEAAFNIDKHFTYKSHAEQEGFQTINWLAGADWYAPGEWMISGQFSMESIFRYRDFISQRQHSTLITLNVSKKFFGSTLQLSDFTYYDLTGKGWFSRFAADYALNDQIHLMAGYDWFSSKGSGIFDRYKDNSELWFKARYSF</sequence>
<name>A0A0E2LQ17_PORGN</name>
<evidence type="ECO:0000313" key="1">
    <source>
        <dbReference type="EMBL" id="ERJ65773.1"/>
    </source>
</evidence>
<dbReference type="SUPFAM" id="SSF56935">
    <property type="entry name" value="Porins"/>
    <property type="match status" value="1"/>
</dbReference>
<comment type="caution">
    <text evidence="1">The sequence shown here is derived from an EMBL/GenBank/DDBJ whole genome shotgun (WGS) entry which is preliminary data.</text>
</comment>
<protein>
    <submittedName>
        <fullName evidence="1">Uncharacterized protein</fullName>
    </submittedName>
</protein>
<proteinExistence type="predicted"/>
<dbReference type="PATRIC" id="fig|1227271.3.peg.1138"/>
<accession>A0A0E2LQ17</accession>